<organism evidence="1 2">
    <name type="scientific">Scyliorhinus torazame</name>
    <name type="common">Cloudy catshark</name>
    <name type="synonym">Catulus torazame</name>
    <dbReference type="NCBI Taxonomy" id="75743"/>
    <lineage>
        <taxon>Eukaryota</taxon>
        <taxon>Metazoa</taxon>
        <taxon>Chordata</taxon>
        <taxon>Craniata</taxon>
        <taxon>Vertebrata</taxon>
        <taxon>Chondrichthyes</taxon>
        <taxon>Elasmobranchii</taxon>
        <taxon>Galeomorphii</taxon>
        <taxon>Galeoidea</taxon>
        <taxon>Carcharhiniformes</taxon>
        <taxon>Scyliorhinidae</taxon>
        <taxon>Scyliorhinus</taxon>
    </lineage>
</organism>
<evidence type="ECO:0000313" key="2">
    <source>
        <dbReference type="Proteomes" id="UP000288216"/>
    </source>
</evidence>
<sequence length="76" mass="8683">MGLSRGGMDSVYRRWREVGLVKVRDLYLEEGFASLEELRERIKLPLGIVADGTSFRSKVNQLNTLSNSLRKKLNSK</sequence>
<dbReference type="Proteomes" id="UP000288216">
    <property type="component" value="Unassembled WGS sequence"/>
</dbReference>
<comment type="caution">
    <text evidence="1">The sequence shown here is derived from an EMBL/GenBank/DDBJ whole genome shotgun (WGS) entry which is preliminary data.</text>
</comment>
<name>A0A401NJM4_SCYTO</name>
<dbReference type="EMBL" id="BFAA01003744">
    <property type="protein sequence ID" value="GCB61065.1"/>
    <property type="molecule type" value="Genomic_DNA"/>
</dbReference>
<dbReference type="AlphaFoldDB" id="A0A401NJM4"/>
<gene>
    <name evidence="1" type="ORF">scyTo_0009275</name>
</gene>
<evidence type="ECO:0000313" key="1">
    <source>
        <dbReference type="EMBL" id="GCB61065.1"/>
    </source>
</evidence>
<keyword evidence="2" id="KW-1185">Reference proteome</keyword>
<reference evidence="1 2" key="1">
    <citation type="journal article" date="2018" name="Nat. Ecol. Evol.">
        <title>Shark genomes provide insights into elasmobranch evolution and the origin of vertebrates.</title>
        <authorList>
            <person name="Hara Y"/>
            <person name="Yamaguchi K"/>
            <person name="Onimaru K"/>
            <person name="Kadota M"/>
            <person name="Koyanagi M"/>
            <person name="Keeley SD"/>
            <person name="Tatsumi K"/>
            <person name="Tanaka K"/>
            <person name="Motone F"/>
            <person name="Kageyama Y"/>
            <person name="Nozu R"/>
            <person name="Adachi N"/>
            <person name="Nishimura O"/>
            <person name="Nakagawa R"/>
            <person name="Tanegashima C"/>
            <person name="Kiyatake I"/>
            <person name="Matsumoto R"/>
            <person name="Murakumo K"/>
            <person name="Nishida K"/>
            <person name="Terakita A"/>
            <person name="Kuratani S"/>
            <person name="Sato K"/>
            <person name="Hyodo S Kuraku.S."/>
        </authorList>
    </citation>
    <scope>NUCLEOTIDE SEQUENCE [LARGE SCALE GENOMIC DNA]</scope>
</reference>
<proteinExistence type="predicted"/>
<accession>A0A401NJM4</accession>
<protein>
    <submittedName>
        <fullName evidence="1">Uncharacterized protein</fullName>
    </submittedName>
</protein>